<dbReference type="SUPFAM" id="SSF63380">
    <property type="entry name" value="Riboflavin synthase domain-like"/>
    <property type="match status" value="1"/>
</dbReference>
<dbReference type="CDD" id="cd06216">
    <property type="entry name" value="FNR_iron_sulfur_binding_2"/>
    <property type="match status" value="1"/>
</dbReference>
<evidence type="ECO:0000256" key="8">
    <source>
        <dbReference type="ARBA" id="ARBA00023014"/>
    </source>
</evidence>
<dbReference type="InterPro" id="IPR050415">
    <property type="entry name" value="MRET"/>
</dbReference>
<dbReference type="CDD" id="cd00207">
    <property type="entry name" value="fer2"/>
    <property type="match status" value="1"/>
</dbReference>
<keyword evidence="7" id="KW-0408">Iron</keyword>
<evidence type="ECO:0000256" key="2">
    <source>
        <dbReference type="ARBA" id="ARBA00022630"/>
    </source>
</evidence>
<organism evidence="10 11">
    <name type="scientific">Nocardioides cavernae</name>
    <dbReference type="NCBI Taxonomy" id="1921566"/>
    <lineage>
        <taxon>Bacteria</taxon>
        <taxon>Bacillati</taxon>
        <taxon>Actinomycetota</taxon>
        <taxon>Actinomycetes</taxon>
        <taxon>Propionibacteriales</taxon>
        <taxon>Nocardioidaceae</taxon>
        <taxon>Nocardioides</taxon>
    </lineage>
</organism>
<dbReference type="GO" id="GO:0051537">
    <property type="term" value="F:2 iron, 2 sulfur cluster binding"/>
    <property type="evidence" value="ECO:0007669"/>
    <property type="project" value="UniProtKB-KW"/>
</dbReference>
<evidence type="ECO:0000313" key="11">
    <source>
        <dbReference type="Proteomes" id="UP000549911"/>
    </source>
</evidence>
<dbReference type="Pfam" id="PF00970">
    <property type="entry name" value="FAD_binding_6"/>
    <property type="match status" value="1"/>
</dbReference>
<evidence type="ECO:0000256" key="7">
    <source>
        <dbReference type="ARBA" id="ARBA00023004"/>
    </source>
</evidence>
<comment type="cofactor">
    <cofactor evidence="1">
        <name>FAD</name>
        <dbReference type="ChEBI" id="CHEBI:57692"/>
    </cofactor>
</comment>
<dbReference type="InterPro" id="IPR001041">
    <property type="entry name" value="2Fe-2S_ferredoxin-type"/>
</dbReference>
<dbReference type="GO" id="GO:0016491">
    <property type="term" value="F:oxidoreductase activity"/>
    <property type="evidence" value="ECO:0007669"/>
    <property type="project" value="UniProtKB-KW"/>
</dbReference>
<evidence type="ECO:0000256" key="3">
    <source>
        <dbReference type="ARBA" id="ARBA00022714"/>
    </source>
</evidence>
<evidence type="ECO:0000256" key="6">
    <source>
        <dbReference type="ARBA" id="ARBA00023002"/>
    </source>
</evidence>
<dbReference type="InterPro" id="IPR012675">
    <property type="entry name" value="Beta-grasp_dom_sf"/>
</dbReference>
<keyword evidence="8" id="KW-0411">Iron-sulfur</keyword>
<dbReference type="InterPro" id="IPR036010">
    <property type="entry name" value="2Fe-2S_ferredoxin-like_sf"/>
</dbReference>
<keyword evidence="2" id="KW-0285">Flavoprotein</keyword>
<dbReference type="Gene3D" id="2.40.30.10">
    <property type="entry name" value="Translation factors"/>
    <property type="match status" value="1"/>
</dbReference>
<evidence type="ECO:0000256" key="5">
    <source>
        <dbReference type="ARBA" id="ARBA00022827"/>
    </source>
</evidence>
<keyword evidence="5" id="KW-0274">FAD</keyword>
<evidence type="ECO:0000259" key="9">
    <source>
        <dbReference type="PROSITE" id="PS51384"/>
    </source>
</evidence>
<dbReference type="InterPro" id="IPR008333">
    <property type="entry name" value="Cbr1-like_FAD-bd_dom"/>
</dbReference>
<dbReference type="PANTHER" id="PTHR47354">
    <property type="entry name" value="NADH OXIDOREDUCTASE HCR"/>
    <property type="match status" value="1"/>
</dbReference>
<dbReference type="PANTHER" id="PTHR47354:SF6">
    <property type="entry name" value="NADH OXIDOREDUCTASE HCR"/>
    <property type="match status" value="1"/>
</dbReference>
<dbReference type="PROSITE" id="PS51384">
    <property type="entry name" value="FAD_FR"/>
    <property type="match status" value="1"/>
</dbReference>
<dbReference type="Gene3D" id="3.10.20.30">
    <property type="match status" value="1"/>
</dbReference>
<dbReference type="AlphaFoldDB" id="A0A7Y9KT72"/>
<dbReference type="Pfam" id="PF00111">
    <property type="entry name" value="Fer2"/>
    <property type="match status" value="1"/>
</dbReference>
<protein>
    <submittedName>
        <fullName evidence="10">Ferredoxin-NADP reductase</fullName>
    </submittedName>
</protein>
<proteinExistence type="predicted"/>
<comment type="caution">
    <text evidence="10">The sequence shown here is derived from an EMBL/GenBank/DDBJ whole genome shotgun (WGS) entry which is preliminary data.</text>
</comment>
<dbReference type="SUPFAM" id="SSF52343">
    <property type="entry name" value="Ferredoxin reductase-like, C-terminal NADP-linked domain"/>
    <property type="match status" value="1"/>
</dbReference>
<reference evidence="10 11" key="2">
    <citation type="submission" date="2020-08" db="EMBL/GenBank/DDBJ databases">
        <title>The Agave Microbiome: Exploring the role of microbial communities in plant adaptations to desert environments.</title>
        <authorList>
            <person name="Partida-Martinez L.P."/>
        </authorList>
    </citation>
    <scope>NUCLEOTIDE SEQUENCE [LARGE SCALE GENOMIC DNA]</scope>
    <source>
        <strain evidence="10 11">AT2.17</strain>
    </source>
</reference>
<dbReference type="EMBL" id="JACCBW010000002">
    <property type="protein sequence ID" value="NYE36553.1"/>
    <property type="molecule type" value="Genomic_DNA"/>
</dbReference>
<keyword evidence="4" id="KW-0479">Metal-binding</keyword>
<dbReference type="RefSeq" id="WP_179619218.1">
    <property type="nucleotide sequence ID" value="NZ_JACCBW010000002.1"/>
</dbReference>
<dbReference type="SUPFAM" id="SSF54292">
    <property type="entry name" value="2Fe-2S ferredoxin-like"/>
    <property type="match status" value="1"/>
</dbReference>
<keyword evidence="6" id="KW-0560">Oxidoreductase</keyword>
<dbReference type="InterPro" id="IPR017927">
    <property type="entry name" value="FAD-bd_FR_type"/>
</dbReference>
<dbReference type="InterPro" id="IPR017938">
    <property type="entry name" value="Riboflavin_synthase-like_b-brl"/>
</dbReference>
<evidence type="ECO:0000256" key="1">
    <source>
        <dbReference type="ARBA" id="ARBA00001974"/>
    </source>
</evidence>
<dbReference type="Gene3D" id="3.40.50.80">
    <property type="entry name" value="Nucleotide-binding domain of ferredoxin-NADP reductase (FNR) module"/>
    <property type="match status" value="1"/>
</dbReference>
<evidence type="ECO:0000313" key="10">
    <source>
        <dbReference type="EMBL" id="NYE36553.1"/>
    </source>
</evidence>
<name>A0A7Y9KT72_9ACTN</name>
<dbReference type="Proteomes" id="UP000549911">
    <property type="component" value="Unassembled WGS sequence"/>
</dbReference>
<keyword evidence="11" id="KW-1185">Reference proteome</keyword>
<dbReference type="InterPro" id="IPR039261">
    <property type="entry name" value="FNR_nucleotide-bd"/>
</dbReference>
<keyword evidence="3" id="KW-0001">2Fe-2S</keyword>
<gene>
    <name evidence="10" type="ORF">F4692_001686</name>
</gene>
<dbReference type="GO" id="GO:0046872">
    <property type="term" value="F:metal ion binding"/>
    <property type="evidence" value="ECO:0007669"/>
    <property type="project" value="UniProtKB-KW"/>
</dbReference>
<sequence>MSTTLEPPVRGTRMRDQLVRVAEAATTPYLPSDFMDLFAPLRSGADLRGRVESIHPETADAATIVIRPGADWAGHVPGQYLRIGIDVDGVRQWRAYSLTHGPRRDGRISITVKAVPDGLVSNHLVHRARPGTLVHLEQAAGEFVLPPAGGKHLMVTAGSGITPVIGMLRNLFPSTDEGVLRPERSAVHDIVVVHVAPSRPDSIFIHDLEALDAAGAIRLVARYDDEHGVLDVDRLSDLVPDLAERATLACGPAGLLDALAAHHDEAGISLTTEQFRTARVEPGEGGTVAFADGTTLDLDGATPILDAAEDAGKLMPSGCRMGICMGCVIPLREGSVRDLRDGAITTAVPGESGAIKVQTCINAAAGPCHFDH</sequence>
<accession>A0A7Y9KT72</accession>
<feature type="domain" description="FAD-binding FR-type" evidence="9">
    <location>
        <begin position="44"/>
        <end position="146"/>
    </location>
</feature>
<evidence type="ECO:0000256" key="4">
    <source>
        <dbReference type="ARBA" id="ARBA00022723"/>
    </source>
</evidence>
<reference evidence="10 11" key="1">
    <citation type="submission" date="2020-07" db="EMBL/GenBank/DDBJ databases">
        <authorList>
            <person name="Partida-Martinez L."/>
            <person name="Huntemann M."/>
            <person name="Clum A."/>
            <person name="Wang J."/>
            <person name="Palaniappan K."/>
            <person name="Ritter S."/>
            <person name="Chen I.-M."/>
            <person name="Stamatis D."/>
            <person name="Reddy T."/>
            <person name="O'Malley R."/>
            <person name="Daum C."/>
            <person name="Shapiro N."/>
            <person name="Ivanova N."/>
            <person name="Kyrpides N."/>
            <person name="Woyke T."/>
        </authorList>
    </citation>
    <scope>NUCLEOTIDE SEQUENCE [LARGE SCALE GENOMIC DNA]</scope>
    <source>
        <strain evidence="10 11">AT2.17</strain>
    </source>
</reference>